<dbReference type="PANTHER" id="PTHR20858">
    <property type="entry name" value="PHOSPHOMETHYLPYRIMIDINE KINASE"/>
    <property type="match status" value="1"/>
</dbReference>
<accession>A0A8J8GCG9</accession>
<evidence type="ECO:0000313" key="17">
    <source>
        <dbReference type="EMBL" id="NSL50621.1"/>
    </source>
</evidence>
<evidence type="ECO:0000256" key="12">
    <source>
        <dbReference type="ARBA" id="ARBA00022977"/>
    </source>
</evidence>
<organism evidence="17 18">
    <name type="scientific">Calidifontibacillus erzurumensis</name>
    <dbReference type="NCBI Taxonomy" id="2741433"/>
    <lineage>
        <taxon>Bacteria</taxon>
        <taxon>Bacillati</taxon>
        <taxon>Bacillota</taxon>
        <taxon>Bacilli</taxon>
        <taxon>Bacillales</taxon>
        <taxon>Bacillaceae</taxon>
        <taxon>Calidifontibacillus/Schinkia group</taxon>
        <taxon>Calidifontibacillus</taxon>
    </lineage>
</organism>
<dbReference type="GO" id="GO:0005524">
    <property type="term" value="F:ATP binding"/>
    <property type="evidence" value="ECO:0007669"/>
    <property type="project" value="UniProtKB-KW"/>
</dbReference>
<comment type="pathway">
    <text evidence="13">Cofactor biosynthesis; thiamine diphosphate biosynthesis; 4-amino-2-methyl-5-diphosphomethylpyrimidine from 5-amino-1-(5-phospho-D-ribosyl)imidazole: step 2/3.</text>
</comment>
<dbReference type="CDD" id="cd01169">
    <property type="entry name" value="HMPP_kinase"/>
    <property type="match status" value="1"/>
</dbReference>
<comment type="pathway">
    <text evidence="3">Cofactor biosynthesis; thiamine diphosphate biosynthesis; 4-amino-2-methyl-5-diphosphomethylpyrimidine from 5-amino-1-(5-phospho-D-ribosyl)imidazole: step 3/3.</text>
</comment>
<dbReference type="GO" id="GO:0005829">
    <property type="term" value="C:cytosol"/>
    <property type="evidence" value="ECO:0007669"/>
    <property type="project" value="TreeGrafter"/>
</dbReference>
<comment type="similarity">
    <text evidence="4">Belongs to the ThiD family.</text>
</comment>
<evidence type="ECO:0000313" key="18">
    <source>
        <dbReference type="Proteomes" id="UP000625804"/>
    </source>
</evidence>
<dbReference type="FunFam" id="3.40.1190.20:FF:000003">
    <property type="entry name" value="Phosphomethylpyrimidine kinase ThiD"/>
    <property type="match status" value="1"/>
</dbReference>
<evidence type="ECO:0000259" key="16">
    <source>
        <dbReference type="Pfam" id="PF08543"/>
    </source>
</evidence>
<evidence type="ECO:0000256" key="4">
    <source>
        <dbReference type="ARBA" id="ARBA00009879"/>
    </source>
</evidence>
<proteinExistence type="inferred from homology"/>
<evidence type="ECO:0000256" key="2">
    <source>
        <dbReference type="ARBA" id="ARBA00000565"/>
    </source>
</evidence>
<comment type="catalytic activity">
    <reaction evidence="1">
        <text>4-amino-5-hydroxymethyl-2-methylpyrimidine + ATP = 4-amino-2-methyl-5-(phosphooxymethyl)pyrimidine + ADP + H(+)</text>
        <dbReference type="Rhea" id="RHEA:23096"/>
        <dbReference type="ChEBI" id="CHEBI:15378"/>
        <dbReference type="ChEBI" id="CHEBI:16892"/>
        <dbReference type="ChEBI" id="CHEBI:30616"/>
        <dbReference type="ChEBI" id="CHEBI:58354"/>
        <dbReference type="ChEBI" id="CHEBI:456216"/>
        <dbReference type="EC" id="2.7.1.49"/>
    </reaction>
</comment>
<dbReference type="PANTHER" id="PTHR20858:SF17">
    <property type="entry name" value="HYDROXYMETHYLPYRIMIDINE_PHOSPHOMETHYLPYRIMIDINE KINASE THI20-RELATED"/>
    <property type="match status" value="1"/>
</dbReference>
<dbReference type="InterPro" id="IPR029056">
    <property type="entry name" value="Ribokinase-like"/>
</dbReference>
<evidence type="ECO:0000256" key="8">
    <source>
        <dbReference type="ARBA" id="ARBA00022679"/>
    </source>
</evidence>
<evidence type="ECO:0000256" key="11">
    <source>
        <dbReference type="ARBA" id="ARBA00022840"/>
    </source>
</evidence>
<evidence type="ECO:0000256" key="6">
    <source>
        <dbReference type="ARBA" id="ARBA00012963"/>
    </source>
</evidence>
<evidence type="ECO:0000256" key="1">
    <source>
        <dbReference type="ARBA" id="ARBA00000151"/>
    </source>
</evidence>
<gene>
    <name evidence="17" type="primary">thiD</name>
    <name evidence="17" type="ORF">HR057_02445</name>
</gene>
<evidence type="ECO:0000256" key="9">
    <source>
        <dbReference type="ARBA" id="ARBA00022741"/>
    </source>
</evidence>
<dbReference type="RefSeq" id="WP_173729818.1">
    <property type="nucleotide sequence ID" value="NZ_JABTTE010000002.1"/>
</dbReference>
<dbReference type="EMBL" id="JABTTE010000002">
    <property type="protein sequence ID" value="NSL50621.1"/>
    <property type="molecule type" value="Genomic_DNA"/>
</dbReference>
<evidence type="ECO:0000256" key="10">
    <source>
        <dbReference type="ARBA" id="ARBA00022777"/>
    </source>
</evidence>
<dbReference type="EC" id="2.7.4.7" evidence="6"/>
<dbReference type="GO" id="GO:0008902">
    <property type="term" value="F:hydroxymethylpyrimidine kinase activity"/>
    <property type="evidence" value="ECO:0007669"/>
    <property type="project" value="UniProtKB-EC"/>
</dbReference>
<dbReference type="NCBIfam" id="TIGR00097">
    <property type="entry name" value="HMP-P_kinase"/>
    <property type="match status" value="1"/>
</dbReference>
<dbReference type="AlphaFoldDB" id="A0A8J8GCG9"/>
<keyword evidence="8 17" id="KW-0808">Transferase</keyword>
<evidence type="ECO:0000256" key="15">
    <source>
        <dbReference type="ARBA" id="ARBA00043176"/>
    </source>
</evidence>
<dbReference type="Proteomes" id="UP000625804">
    <property type="component" value="Unassembled WGS sequence"/>
</dbReference>
<comment type="catalytic activity">
    <reaction evidence="2">
        <text>4-amino-2-methyl-5-(phosphooxymethyl)pyrimidine + ATP = 4-amino-2-methyl-5-(diphosphooxymethyl)pyrimidine + ADP</text>
        <dbReference type="Rhea" id="RHEA:19893"/>
        <dbReference type="ChEBI" id="CHEBI:30616"/>
        <dbReference type="ChEBI" id="CHEBI:57841"/>
        <dbReference type="ChEBI" id="CHEBI:58354"/>
        <dbReference type="ChEBI" id="CHEBI:456216"/>
        <dbReference type="EC" id="2.7.4.7"/>
    </reaction>
</comment>
<keyword evidence="12" id="KW-0784">Thiamine biosynthesis</keyword>
<reference evidence="17" key="1">
    <citation type="submission" date="2020-06" db="EMBL/GenBank/DDBJ databases">
        <title>A novel thermopfilic bacterium from Erzurum, Turkey.</title>
        <authorList>
            <person name="Adiguzel A."/>
            <person name="Ay H."/>
            <person name="Baltaci M.O."/>
        </authorList>
    </citation>
    <scope>NUCLEOTIDE SEQUENCE</scope>
    <source>
        <strain evidence="17">P2</strain>
    </source>
</reference>
<dbReference type="EC" id="2.7.1.49" evidence="5"/>
<dbReference type="GO" id="GO:0008972">
    <property type="term" value="F:phosphomethylpyrimidine kinase activity"/>
    <property type="evidence" value="ECO:0007669"/>
    <property type="project" value="UniProtKB-EC"/>
</dbReference>
<keyword evidence="11" id="KW-0067">ATP-binding</keyword>
<feature type="domain" description="Pyridoxamine kinase/Phosphomethylpyrimidine kinase" evidence="16">
    <location>
        <begin position="13"/>
        <end position="257"/>
    </location>
</feature>
<sequence>MKMYKALTIAGSDSGGGAGIQADLKTFQELGVFGMTAITAITAQNTLGVQGVYPVPIEGISEQIDSIGADLTPDAVKTGMLFNSEIIKVVSEKIKQYSWTNLVVDPVMIAKGGAPLLQEEAIDALKHFLLPIATVITPNIPEAEVLSGQKIQSINDRKKAAEIIFNLGAKNVMIKGGHSEGEAMIDLLFDGNEFFQFESKRIVTKNTHGTGCTFSAAITAELAKGKNIREAIAIAKDFIQAAIEDDLMIGSGHGPTNHWAYRRKCAQRK</sequence>
<protein>
    <recommendedName>
        <fullName evidence="7">Hydroxymethylpyrimidine/phosphomethylpyrimidine kinase</fullName>
        <ecNumber evidence="5">2.7.1.49</ecNumber>
        <ecNumber evidence="6">2.7.4.7</ecNumber>
    </recommendedName>
    <alternativeName>
        <fullName evidence="14">Hydroxymethylpyrimidine kinase</fullName>
    </alternativeName>
    <alternativeName>
        <fullName evidence="15">Hydroxymethylpyrimidine phosphate kinase</fullName>
    </alternativeName>
</protein>
<dbReference type="Pfam" id="PF08543">
    <property type="entry name" value="Phos_pyr_kin"/>
    <property type="match status" value="1"/>
</dbReference>
<evidence type="ECO:0000256" key="5">
    <source>
        <dbReference type="ARBA" id="ARBA00012135"/>
    </source>
</evidence>
<dbReference type="Gene3D" id="3.40.1190.20">
    <property type="match status" value="1"/>
</dbReference>
<dbReference type="InterPro" id="IPR013749">
    <property type="entry name" value="PM/HMP-P_kinase-1"/>
</dbReference>
<comment type="caution">
    <text evidence="17">The sequence shown here is derived from an EMBL/GenBank/DDBJ whole genome shotgun (WGS) entry which is preliminary data.</text>
</comment>
<evidence type="ECO:0000256" key="7">
    <source>
        <dbReference type="ARBA" id="ARBA00019161"/>
    </source>
</evidence>
<name>A0A8J8GCG9_9BACI</name>
<keyword evidence="10 17" id="KW-0418">Kinase</keyword>
<dbReference type="GO" id="GO:0009228">
    <property type="term" value="P:thiamine biosynthetic process"/>
    <property type="evidence" value="ECO:0007669"/>
    <property type="project" value="UniProtKB-KW"/>
</dbReference>
<dbReference type="SUPFAM" id="SSF53613">
    <property type="entry name" value="Ribokinase-like"/>
    <property type="match status" value="1"/>
</dbReference>
<dbReference type="InterPro" id="IPR004399">
    <property type="entry name" value="HMP/HMP-P_kinase_dom"/>
</dbReference>
<keyword evidence="9" id="KW-0547">Nucleotide-binding</keyword>
<evidence type="ECO:0000256" key="14">
    <source>
        <dbReference type="ARBA" id="ARBA00042102"/>
    </source>
</evidence>
<evidence type="ECO:0000256" key="13">
    <source>
        <dbReference type="ARBA" id="ARBA00037917"/>
    </source>
</evidence>
<evidence type="ECO:0000256" key="3">
    <source>
        <dbReference type="ARBA" id="ARBA00004769"/>
    </source>
</evidence>
<keyword evidence="18" id="KW-1185">Reference proteome</keyword>